<reference evidence="4 5" key="1">
    <citation type="journal article" date="2016" name="Genome Biol. Evol.">
        <title>Gene Family Evolution Reflects Adaptation to Soil Environmental Stressors in the Genome of the Collembolan Orchesella cincta.</title>
        <authorList>
            <person name="Faddeeva-Vakhrusheva A."/>
            <person name="Derks M.F."/>
            <person name="Anvar S.Y."/>
            <person name="Agamennone V."/>
            <person name="Suring W."/>
            <person name="Smit S."/>
            <person name="van Straalen N.M."/>
            <person name="Roelofs D."/>
        </authorList>
    </citation>
    <scope>NUCLEOTIDE SEQUENCE [LARGE SCALE GENOMIC DNA]</scope>
    <source>
        <tissue evidence="4">Mixed pool</tissue>
    </source>
</reference>
<feature type="region of interest" description="Disordered" evidence="1">
    <location>
        <begin position="115"/>
        <end position="134"/>
    </location>
</feature>
<feature type="chain" id="PRO_5008903439" evidence="3">
    <location>
        <begin position="17"/>
        <end position="134"/>
    </location>
</feature>
<feature type="signal peptide" evidence="3">
    <location>
        <begin position="1"/>
        <end position="16"/>
    </location>
</feature>
<dbReference type="EMBL" id="LJIJ01004989">
    <property type="protein sequence ID" value="ODM87602.1"/>
    <property type="molecule type" value="Genomic_DNA"/>
</dbReference>
<sequence>MWTFLLLALSFELASSNTISQPLPQQAINSAIISLRKLGCNVDIAFKQEGLNIKIICELEEVMTWLDTWLKPLLIVLIVVTILIATSLVLCCIKTSKLNLDCCGLSQCMGCRKTLGSSGEDSKLIPSIQDPKGF</sequence>
<feature type="transmembrane region" description="Helical" evidence="2">
    <location>
        <begin position="73"/>
        <end position="93"/>
    </location>
</feature>
<evidence type="ECO:0000256" key="3">
    <source>
        <dbReference type="SAM" id="SignalP"/>
    </source>
</evidence>
<keyword evidence="2" id="KW-0812">Transmembrane</keyword>
<evidence type="ECO:0000256" key="1">
    <source>
        <dbReference type="SAM" id="MobiDB-lite"/>
    </source>
</evidence>
<evidence type="ECO:0000313" key="5">
    <source>
        <dbReference type="Proteomes" id="UP000094527"/>
    </source>
</evidence>
<proteinExistence type="predicted"/>
<accession>A0A1D2M3U6</accession>
<dbReference type="AlphaFoldDB" id="A0A1D2M3U6"/>
<keyword evidence="2" id="KW-0472">Membrane</keyword>
<keyword evidence="3" id="KW-0732">Signal</keyword>
<evidence type="ECO:0000256" key="2">
    <source>
        <dbReference type="SAM" id="Phobius"/>
    </source>
</evidence>
<keyword evidence="2" id="KW-1133">Transmembrane helix</keyword>
<comment type="caution">
    <text evidence="4">The sequence shown here is derived from an EMBL/GenBank/DDBJ whole genome shotgun (WGS) entry which is preliminary data.</text>
</comment>
<dbReference type="Proteomes" id="UP000094527">
    <property type="component" value="Unassembled WGS sequence"/>
</dbReference>
<protein>
    <submittedName>
        <fullName evidence="4">Uncharacterized protein</fullName>
    </submittedName>
</protein>
<organism evidence="4 5">
    <name type="scientific">Orchesella cincta</name>
    <name type="common">Springtail</name>
    <name type="synonym">Podura cincta</name>
    <dbReference type="NCBI Taxonomy" id="48709"/>
    <lineage>
        <taxon>Eukaryota</taxon>
        <taxon>Metazoa</taxon>
        <taxon>Ecdysozoa</taxon>
        <taxon>Arthropoda</taxon>
        <taxon>Hexapoda</taxon>
        <taxon>Collembola</taxon>
        <taxon>Entomobryomorpha</taxon>
        <taxon>Entomobryoidea</taxon>
        <taxon>Orchesellidae</taxon>
        <taxon>Orchesellinae</taxon>
        <taxon>Orchesella</taxon>
    </lineage>
</organism>
<name>A0A1D2M3U6_ORCCI</name>
<keyword evidence="5" id="KW-1185">Reference proteome</keyword>
<evidence type="ECO:0000313" key="4">
    <source>
        <dbReference type="EMBL" id="ODM87602.1"/>
    </source>
</evidence>
<gene>
    <name evidence="4" type="ORF">Ocin01_19080</name>
</gene>